<dbReference type="RefSeq" id="WP_042520276.1">
    <property type="nucleotide sequence ID" value="NZ_DAIPDX010000068.1"/>
</dbReference>
<accession>A0A0D0I2K1</accession>
<evidence type="ECO:0000313" key="2">
    <source>
        <dbReference type="EMBL" id="KIP59652.1"/>
    </source>
</evidence>
<organism evidence="2 3">
    <name type="scientific">Prevotella pectinovora</name>
    <dbReference type="NCBI Taxonomy" id="1602169"/>
    <lineage>
        <taxon>Bacteria</taxon>
        <taxon>Pseudomonadati</taxon>
        <taxon>Bacteroidota</taxon>
        <taxon>Bacteroidia</taxon>
        <taxon>Bacteroidales</taxon>
        <taxon>Prevotellaceae</taxon>
        <taxon>Prevotella</taxon>
    </lineage>
</organism>
<dbReference type="Proteomes" id="UP000032046">
    <property type="component" value="Unassembled WGS sequence"/>
</dbReference>
<proteinExistence type="predicted"/>
<evidence type="ECO:0000256" key="1">
    <source>
        <dbReference type="SAM" id="MobiDB-lite"/>
    </source>
</evidence>
<dbReference type="AlphaFoldDB" id="A0A0D0I2K1"/>
<comment type="caution">
    <text evidence="2">The sequence shown here is derived from an EMBL/GenBank/DDBJ whole genome shotgun (WGS) entry which is preliminary data.</text>
</comment>
<sequence>MKKIYISPETTLFKVHTENVMNNTSIGVKTYNNLTAEKNGVTLKNNYGFSDKGISIWNGTSQPETAKDNNGFNLWGDED</sequence>
<feature type="compositionally biased region" description="Polar residues" evidence="1">
    <location>
        <begin position="58"/>
        <end position="72"/>
    </location>
</feature>
<name>A0A0D0I2K1_9BACT</name>
<protein>
    <submittedName>
        <fullName evidence="2">Uncharacterized protein</fullName>
    </submittedName>
</protein>
<feature type="region of interest" description="Disordered" evidence="1">
    <location>
        <begin position="58"/>
        <end position="79"/>
    </location>
</feature>
<evidence type="ECO:0000313" key="3">
    <source>
        <dbReference type="Proteomes" id="UP000032046"/>
    </source>
</evidence>
<reference evidence="2 3" key="1">
    <citation type="submission" date="2015-01" db="EMBL/GenBank/DDBJ databases">
        <title>Comparative genomics of non-oral Prevotella species.</title>
        <authorList>
            <person name="Accetto T."/>
            <person name="Nograsek B."/>
            <person name="Avgustin G."/>
        </authorList>
    </citation>
    <scope>NUCLEOTIDE SEQUENCE [LARGE SCALE GENOMIC DNA]</scope>
    <source>
        <strain evidence="2 3">P5-119</strain>
    </source>
</reference>
<keyword evidence="3" id="KW-1185">Reference proteome</keyword>
<dbReference type="EMBL" id="JXQK01000091">
    <property type="protein sequence ID" value="KIP59652.1"/>
    <property type="molecule type" value="Genomic_DNA"/>
</dbReference>
<gene>
    <name evidence="2" type="ORF">ST44_12860</name>
</gene>